<evidence type="ECO:0000256" key="1">
    <source>
        <dbReference type="ARBA" id="ARBA00004651"/>
    </source>
</evidence>
<feature type="transmembrane region" description="Helical" evidence="9">
    <location>
        <begin position="143"/>
        <end position="163"/>
    </location>
</feature>
<comment type="function">
    <text evidence="8">Involved in beta-(1--&gt;2)glucan export. Transmembrane domains (TMD) form a pore in the inner membrane and the ATP-binding domain (NBD) is responsible for energy generation.</text>
</comment>
<dbReference type="Pfam" id="PF00005">
    <property type="entry name" value="ABC_tran"/>
    <property type="match status" value="1"/>
</dbReference>
<dbReference type="InterPro" id="IPR003439">
    <property type="entry name" value="ABC_transporter-like_ATP-bd"/>
</dbReference>
<evidence type="ECO:0000313" key="12">
    <source>
        <dbReference type="EMBL" id="TWI71981.1"/>
    </source>
</evidence>
<dbReference type="InterPro" id="IPR003593">
    <property type="entry name" value="AAA+_ATPase"/>
</dbReference>
<dbReference type="GO" id="GO:0140359">
    <property type="term" value="F:ABC-type transporter activity"/>
    <property type="evidence" value="ECO:0007669"/>
    <property type="project" value="InterPro"/>
</dbReference>
<comment type="caution">
    <text evidence="12">The sequence shown here is derived from an EMBL/GenBank/DDBJ whole genome shotgun (WGS) entry which is preliminary data.</text>
</comment>
<dbReference type="GO" id="GO:0016887">
    <property type="term" value="F:ATP hydrolysis activity"/>
    <property type="evidence" value="ECO:0007669"/>
    <property type="project" value="InterPro"/>
</dbReference>
<dbReference type="PANTHER" id="PTHR24221:SF654">
    <property type="entry name" value="ATP-BINDING CASSETTE SUB-FAMILY B MEMBER 6"/>
    <property type="match status" value="1"/>
</dbReference>
<dbReference type="SUPFAM" id="SSF90123">
    <property type="entry name" value="ABC transporter transmembrane region"/>
    <property type="match status" value="1"/>
</dbReference>
<evidence type="ECO:0000313" key="13">
    <source>
        <dbReference type="Proteomes" id="UP000316291"/>
    </source>
</evidence>
<dbReference type="Gene3D" id="3.40.50.300">
    <property type="entry name" value="P-loop containing nucleotide triphosphate hydrolases"/>
    <property type="match status" value="1"/>
</dbReference>
<feature type="transmembrane region" description="Helical" evidence="9">
    <location>
        <begin position="256"/>
        <end position="277"/>
    </location>
</feature>
<accession>A0A562RSD7</accession>
<keyword evidence="3 9" id="KW-0812">Transmembrane</keyword>
<feature type="transmembrane region" description="Helical" evidence="9">
    <location>
        <begin position="169"/>
        <end position="189"/>
    </location>
</feature>
<sequence>MPQDGNPEDSSSSIRAFGRPILGPDHRVAACAVLATGLVGACLVVVSNSLIAELFATVRASSNEVSKSTLYACLALSIVVSAQAVQAMGYEQLSSKLAIGYRDAQEKALLLYMLRSGGVVRNRVGTSQAVSLLTVDLGRTMSGVVSILGVASGLLSLAAYIAWFLFQSIPVGVGMLLVVVFFYSVNIPLARRTARNDSIVMAAADKVRYFTEDHLMAAEEIYACHEERISARMSDHLIADRRIAYARFSQSLSWQVALNLVTPSIGIMLGFVTAMLLGTDGGSVATVVPVLLWALPNMLGHMIHVSSNIQSLSSALVSLNRLQSMFGLEALKAGRAESCRYSHAPRHASEPTRLLVNGFRAVRDGIAISAIDSFEATASKPTVLMGPRGSGKSTFMRALAGLEQPANGRVVVNGFDEMWGNLREQDWISYLPQHPSLFSGTVLANLCLDENAASTEQLLGDQITHLTGLYDLLVELGIRQGRAAETEALEMSHAMLGLQFDVGRYGSNLSGGERQLLALGRCLLRRRPITILDEPLNHLDLATRARILSFFTSSNINGILIVSTHTMDGLDLSGVNLQKLSPPHGERSRRYKVSCP</sequence>
<dbReference type="InterPro" id="IPR036640">
    <property type="entry name" value="ABC1_TM_sf"/>
</dbReference>
<evidence type="ECO:0000259" key="10">
    <source>
        <dbReference type="PROSITE" id="PS50893"/>
    </source>
</evidence>
<dbReference type="Proteomes" id="UP000316291">
    <property type="component" value="Unassembled WGS sequence"/>
</dbReference>
<reference evidence="12 13" key="1">
    <citation type="journal article" date="2015" name="Stand. Genomic Sci.">
        <title>Genomic Encyclopedia of Bacterial and Archaeal Type Strains, Phase III: the genomes of soil and plant-associated and newly described type strains.</title>
        <authorList>
            <person name="Whitman W.B."/>
            <person name="Woyke T."/>
            <person name="Klenk H.P."/>
            <person name="Zhou Y."/>
            <person name="Lilburn T.G."/>
            <person name="Beck B.J."/>
            <person name="De Vos P."/>
            <person name="Vandamme P."/>
            <person name="Eisen J.A."/>
            <person name="Garrity G."/>
            <person name="Hugenholtz P."/>
            <person name="Kyrpides N.C."/>
        </authorList>
    </citation>
    <scope>NUCLEOTIDE SEQUENCE [LARGE SCALE GENOMIC DNA]</scope>
    <source>
        <strain evidence="12 13">CGMCC 1.10948</strain>
    </source>
</reference>
<dbReference type="PANTHER" id="PTHR24221">
    <property type="entry name" value="ATP-BINDING CASSETTE SUB-FAMILY B"/>
    <property type="match status" value="1"/>
</dbReference>
<dbReference type="SMART" id="SM00382">
    <property type="entry name" value="AAA"/>
    <property type="match status" value="1"/>
</dbReference>
<feature type="transmembrane region" description="Helical" evidence="9">
    <location>
        <begin position="28"/>
        <end position="49"/>
    </location>
</feature>
<dbReference type="GO" id="GO:0005886">
    <property type="term" value="C:plasma membrane"/>
    <property type="evidence" value="ECO:0007669"/>
    <property type="project" value="UniProtKB-SubCell"/>
</dbReference>
<keyword evidence="6 9" id="KW-1133">Transmembrane helix</keyword>
<evidence type="ECO:0000256" key="2">
    <source>
        <dbReference type="ARBA" id="ARBA00005417"/>
    </source>
</evidence>
<dbReference type="InterPro" id="IPR039421">
    <property type="entry name" value="Type_1_exporter"/>
</dbReference>
<feature type="domain" description="ABC transmembrane type-1" evidence="11">
    <location>
        <begin position="28"/>
        <end position="314"/>
    </location>
</feature>
<dbReference type="GO" id="GO:0034040">
    <property type="term" value="F:ATPase-coupled lipid transmembrane transporter activity"/>
    <property type="evidence" value="ECO:0007669"/>
    <property type="project" value="TreeGrafter"/>
</dbReference>
<dbReference type="RefSeq" id="WP_145831517.1">
    <property type="nucleotide sequence ID" value="NZ_VLLA01000005.1"/>
</dbReference>
<dbReference type="EMBL" id="VLLA01000005">
    <property type="protein sequence ID" value="TWI71981.1"/>
    <property type="molecule type" value="Genomic_DNA"/>
</dbReference>
<comment type="similarity">
    <text evidence="2">Belongs to the ABC transporter superfamily.</text>
</comment>
<evidence type="ECO:0000256" key="8">
    <source>
        <dbReference type="ARBA" id="ARBA00024722"/>
    </source>
</evidence>
<name>A0A562RSD7_9BRAD</name>
<proteinExistence type="inferred from homology"/>
<comment type="subcellular location">
    <subcellularLocation>
        <location evidence="1">Cell membrane</location>
        <topology evidence="1">Multi-pass membrane protein</topology>
    </subcellularLocation>
</comment>
<dbReference type="PROSITE" id="PS50893">
    <property type="entry name" value="ABC_TRANSPORTER_2"/>
    <property type="match status" value="1"/>
</dbReference>
<evidence type="ECO:0000256" key="4">
    <source>
        <dbReference type="ARBA" id="ARBA00022741"/>
    </source>
</evidence>
<evidence type="ECO:0000259" key="11">
    <source>
        <dbReference type="PROSITE" id="PS50929"/>
    </source>
</evidence>
<keyword evidence="13" id="KW-1185">Reference proteome</keyword>
<keyword evidence="4" id="KW-0547">Nucleotide-binding</keyword>
<gene>
    <name evidence="12" type="ORF">IQ16_02655</name>
</gene>
<evidence type="ECO:0000256" key="9">
    <source>
        <dbReference type="SAM" id="Phobius"/>
    </source>
</evidence>
<organism evidence="12 13">
    <name type="scientific">Bradyrhizobium huanghuaihaiense</name>
    <dbReference type="NCBI Taxonomy" id="990078"/>
    <lineage>
        <taxon>Bacteria</taxon>
        <taxon>Pseudomonadati</taxon>
        <taxon>Pseudomonadota</taxon>
        <taxon>Alphaproteobacteria</taxon>
        <taxon>Hyphomicrobiales</taxon>
        <taxon>Nitrobacteraceae</taxon>
        <taxon>Bradyrhizobium</taxon>
    </lineage>
</organism>
<feature type="domain" description="ABC transporter" evidence="10">
    <location>
        <begin position="354"/>
        <end position="593"/>
    </location>
</feature>
<dbReference type="InterPro" id="IPR011527">
    <property type="entry name" value="ABC1_TM_dom"/>
</dbReference>
<evidence type="ECO:0000256" key="7">
    <source>
        <dbReference type="ARBA" id="ARBA00023136"/>
    </source>
</evidence>
<keyword evidence="5" id="KW-0067">ATP-binding</keyword>
<dbReference type="PROSITE" id="PS50929">
    <property type="entry name" value="ABC_TM1F"/>
    <property type="match status" value="1"/>
</dbReference>
<dbReference type="GO" id="GO:0005524">
    <property type="term" value="F:ATP binding"/>
    <property type="evidence" value="ECO:0007669"/>
    <property type="project" value="UniProtKB-KW"/>
</dbReference>
<dbReference type="PROSITE" id="PS00211">
    <property type="entry name" value="ABC_TRANSPORTER_1"/>
    <property type="match status" value="1"/>
</dbReference>
<dbReference type="Gene3D" id="1.20.1560.10">
    <property type="entry name" value="ABC transporter type 1, transmembrane domain"/>
    <property type="match status" value="1"/>
</dbReference>
<evidence type="ECO:0000256" key="3">
    <source>
        <dbReference type="ARBA" id="ARBA00022692"/>
    </source>
</evidence>
<dbReference type="InterPro" id="IPR017871">
    <property type="entry name" value="ABC_transporter-like_CS"/>
</dbReference>
<evidence type="ECO:0000256" key="5">
    <source>
        <dbReference type="ARBA" id="ARBA00022840"/>
    </source>
</evidence>
<dbReference type="InterPro" id="IPR027417">
    <property type="entry name" value="P-loop_NTPase"/>
</dbReference>
<evidence type="ECO:0000256" key="6">
    <source>
        <dbReference type="ARBA" id="ARBA00022989"/>
    </source>
</evidence>
<dbReference type="AlphaFoldDB" id="A0A562RSD7"/>
<dbReference type="SUPFAM" id="SSF52540">
    <property type="entry name" value="P-loop containing nucleoside triphosphate hydrolases"/>
    <property type="match status" value="1"/>
</dbReference>
<keyword evidence="7 9" id="KW-0472">Membrane</keyword>
<protein>
    <submittedName>
        <fullName evidence="12">ABC-type multidrug transport system fused ATPase/permease subunit</fullName>
    </submittedName>
</protein>
<dbReference type="OrthoDB" id="5288711at2"/>